<evidence type="ECO:0000313" key="1">
    <source>
        <dbReference type="EMBL" id="KWR52369.1"/>
    </source>
</evidence>
<accession>A0A108T2U9</accession>
<dbReference type="STRING" id="46506.AA415_02956"/>
<keyword evidence="2" id="KW-1185">Reference proteome</keyword>
<protein>
    <submittedName>
        <fullName evidence="1">Uncharacterized protein</fullName>
    </submittedName>
</protein>
<dbReference type="RefSeq" id="WP_060386531.1">
    <property type="nucleotide sequence ID" value="NZ_LRGC01000021.1"/>
</dbReference>
<reference evidence="1 2" key="1">
    <citation type="journal article" date="2016" name="BMC Genomics">
        <title>Type VI secretion systems of human gut Bacteroidales segregate into three genetic architectures, two of which are contained on mobile genetic elements.</title>
        <authorList>
            <person name="Coyne M.J."/>
            <person name="Roelofs K.G."/>
            <person name="Comstock L.E."/>
        </authorList>
    </citation>
    <scope>NUCLEOTIDE SEQUENCE [LARGE SCALE GENOMIC DNA]</scope>
    <source>
        <strain evidence="1 2">CL09T03C01</strain>
    </source>
</reference>
<name>A0A108T2U9_BACSE</name>
<organism evidence="1 2">
    <name type="scientific">Bacteroides stercoris</name>
    <dbReference type="NCBI Taxonomy" id="46506"/>
    <lineage>
        <taxon>Bacteria</taxon>
        <taxon>Pseudomonadati</taxon>
        <taxon>Bacteroidota</taxon>
        <taxon>Bacteroidia</taxon>
        <taxon>Bacteroidales</taxon>
        <taxon>Bacteroidaceae</taxon>
        <taxon>Bacteroides</taxon>
    </lineage>
</organism>
<dbReference type="PATRIC" id="fig|46506.5.peg.3187"/>
<proteinExistence type="predicted"/>
<sequence>MEEKKYINIDNMAARLYQVLKDARESMIDDENKVFIMESFSDELLEEESYEMAWRFNSNMKEYLHNPDHRLCGNFNNIDYDYPYHIYGKVTYDVPLVNAMIARLDDNEDSKLANEDRNFLVDWLFETFGTWRISYNFQNEISETLYVEFENQ</sequence>
<gene>
    <name evidence="1" type="ORF">AA415_02956</name>
</gene>
<dbReference type="Proteomes" id="UP000056419">
    <property type="component" value="Unassembled WGS sequence"/>
</dbReference>
<evidence type="ECO:0000313" key="2">
    <source>
        <dbReference type="Proteomes" id="UP000056419"/>
    </source>
</evidence>
<dbReference type="AlphaFoldDB" id="A0A108T2U9"/>
<comment type="caution">
    <text evidence="1">The sequence shown here is derived from an EMBL/GenBank/DDBJ whole genome shotgun (WGS) entry which is preliminary data.</text>
</comment>
<dbReference type="EMBL" id="LRGC01000021">
    <property type="protein sequence ID" value="KWR52369.1"/>
    <property type="molecule type" value="Genomic_DNA"/>
</dbReference>